<evidence type="ECO:0000259" key="5">
    <source>
        <dbReference type="PROSITE" id="PS50931"/>
    </source>
</evidence>
<keyword evidence="2" id="KW-0805">Transcription regulation</keyword>
<keyword evidence="7" id="KW-1185">Reference proteome</keyword>
<dbReference type="InterPro" id="IPR036388">
    <property type="entry name" value="WH-like_DNA-bd_sf"/>
</dbReference>
<protein>
    <submittedName>
        <fullName evidence="6">Bacterial regulatory helix-turn-helix, lysR family protein</fullName>
    </submittedName>
</protein>
<keyword evidence="3" id="KW-0238">DNA-binding</keyword>
<name>A0A1J0KSV8_9GAMM</name>
<feature type="domain" description="HTH lysR-type" evidence="5">
    <location>
        <begin position="1"/>
        <end position="58"/>
    </location>
</feature>
<dbReference type="GO" id="GO:0003700">
    <property type="term" value="F:DNA-binding transcription factor activity"/>
    <property type="evidence" value="ECO:0007669"/>
    <property type="project" value="InterPro"/>
</dbReference>
<dbReference type="InterPro" id="IPR050950">
    <property type="entry name" value="HTH-type_LysR_regulators"/>
</dbReference>
<dbReference type="PROSITE" id="PS50931">
    <property type="entry name" value="HTH_LYSR"/>
    <property type="match status" value="1"/>
</dbReference>
<dbReference type="GO" id="GO:0003677">
    <property type="term" value="F:DNA binding"/>
    <property type="evidence" value="ECO:0007669"/>
    <property type="project" value="UniProtKB-KW"/>
</dbReference>
<dbReference type="PRINTS" id="PR00039">
    <property type="entry name" value="HTHLYSR"/>
</dbReference>
<evidence type="ECO:0000256" key="1">
    <source>
        <dbReference type="ARBA" id="ARBA00009437"/>
    </source>
</evidence>
<dbReference type="PANTHER" id="PTHR30419">
    <property type="entry name" value="HTH-TYPE TRANSCRIPTIONAL REGULATOR YBHD"/>
    <property type="match status" value="1"/>
</dbReference>
<dbReference type="SUPFAM" id="SSF46785">
    <property type="entry name" value="Winged helix' DNA-binding domain"/>
    <property type="match status" value="1"/>
</dbReference>
<dbReference type="InterPro" id="IPR000847">
    <property type="entry name" value="LysR_HTH_N"/>
</dbReference>
<dbReference type="GO" id="GO:0005829">
    <property type="term" value="C:cytosol"/>
    <property type="evidence" value="ECO:0007669"/>
    <property type="project" value="TreeGrafter"/>
</dbReference>
<evidence type="ECO:0000313" key="6">
    <source>
        <dbReference type="EMBL" id="APC96841.1"/>
    </source>
</evidence>
<proteinExistence type="inferred from homology"/>
<dbReference type="PANTHER" id="PTHR30419:SF29">
    <property type="entry name" value="LYSR-FAMILY TRANSCRIPTIONAL REGULATOR"/>
    <property type="match status" value="1"/>
</dbReference>
<gene>
    <name evidence="6" type="ORF">KX01_1555</name>
</gene>
<dbReference type="Pfam" id="PF03466">
    <property type="entry name" value="LysR_substrate"/>
    <property type="match status" value="1"/>
</dbReference>
<evidence type="ECO:0000256" key="3">
    <source>
        <dbReference type="ARBA" id="ARBA00023125"/>
    </source>
</evidence>
<dbReference type="STRING" id="1542390.KX01_1555"/>
<dbReference type="OrthoDB" id="9775392at2"/>
<dbReference type="Pfam" id="PF00126">
    <property type="entry name" value="HTH_1"/>
    <property type="match status" value="1"/>
</dbReference>
<evidence type="ECO:0000313" key="7">
    <source>
        <dbReference type="Proteomes" id="UP000182521"/>
    </source>
</evidence>
<dbReference type="CDD" id="cd08411">
    <property type="entry name" value="PBP2_OxyR"/>
    <property type="match status" value="1"/>
</dbReference>
<dbReference type="InterPro" id="IPR036390">
    <property type="entry name" value="WH_DNA-bd_sf"/>
</dbReference>
<comment type="similarity">
    <text evidence="1">Belongs to the LysR transcriptional regulatory family.</text>
</comment>
<dbReference type="FunFam" id="1.10.10.10:FF:000001">
    <property type="entry name" value="LysR family transcriptional regulator"/>
    <property type="match status" value="1"/>
</dbReference>
<dbReference type="RefSeq" id="WP_071664436.1">
    <property type="nucleotide sequence ID" value="NZ_CP009654.1"/>
</dbReference>
<sequence>MNTRTLEYILAVYETQSFITASEKCFVSQPALSMQIKKFEDSLDIQIFERNSKSIIPTKIGEEVIKQAYKILEEVKNLKDLVSLHLENGRINVSIGVIPTLGPYLMPNILPPIKAKIPNISMSIVEEKTDTLIDMLEHGKLDFAILADDIENRNFVTKKLFKDNFCLAVSTDNLLSKGKDLSVTDIQEQNLMLLDEGHCMGDQALEFCSTNRLSYNNNFRGSSLETLRQMVSVDEGITFIPKIAQTKTSKVKYIKIKNSDFHRNIYLVMRKSSTYSTLFKELSKIISDNHN</sequence>
<dbReference type="AlphaFoldDB" id="A0A1J0KSV8"/>
<dbReference type="EMBL" id="CP009654">
    <property type="protein sequence ID" value="APC96841.1"/>
    <property type="molecule type" value="Genomic_DNA"/>
</dbReference>
<dbReference type="SUPFAM" id="SSF53850">
    <property type="entry name" value="Periplasmic binding protein-like II"/>
    <property type="match status" value="1"/>
</dbReference>
<dbReference type="Gene3D" id="3.40.190.10">
    <property type="entry name" value="Periplasmic binding protein-like II"/>
    <property type="match status" value="2"/>
</dbReference>
<dbReference type="InterPro" id="IPR005119">
    <property type="entry name" value="LysR_subst-bd"/>
</dbReference>
<keyword evidence="4" id="KW-0804">Transcription</keyword>
<dbReference type="Proteomes" id="UP000182521">
    <property type="component" value="Chromosome"/>
</dbReference>
<organism evidence="6 7">
    <name type="scientific">Francisella frigiditurris</name>
    <dbReference type="NCBI Taxonomy" id="1542390"/>
    <lineage>
        <taxon>Bacteria</taxon>
        <taxon>Pseudomonadati</taxon>
        <taxon>Pseudomonadota</taxon>
        <taxon>Gammaproteobacteria</taxon>
        <taxon>Thiotrichales</taxon>
        <taxon>Francisellaceae</taxon>
        <taxon>Francisella</taxon>
    </lineage>
</organism>
<reference evidence="7" key="1">
    <citation type="submission" date="2014-10" db="EMBL/GenBank/DDBJ databases">
        <authorList>
            <person name="Kuske C.R."/>
            <person name="Challacombe J.F."/>
            <person name="Daligault H.E."/>
            <person name="Davenport K.W."/>
            <person name="Johnson S.L."/>
            <person name="Siddaramappa S."/>
            <person name="Petersen J.M."/>
        </authorList>
    </citation>
    <scope>NUCLEOTIDE SEQUENCE [LARGE SCALE GENOMIC DNA]</scope>
    <source>
        <strain evidence="7">CA97-1460</strain>
    </source>
</reference>
<accession>A0A1J0KSV8</accession>
<dbReference type="KEGG" id="frc:KX01_1555"/>
<dbReference type="Gene3D" id="1.10.10.10">
    <property type="entry name" value="Winged helix-like DNA-binding domain superfamily/Winged helix DNA-binding domain"/>
    <property type="match status" value="1"/>
</dbReference>
<evidence type="ECO:0000256" key="2">
    <source>
        <dbReference type="ARBA" id="ARBA00023015"/>
    </source>
</evidence>
<evidence type="ECO:0000256" key="4">
    <source>
        <dbReference type="ARBA" id="ARBA00023163"/>
    </source>
</evidence>